<dbReference type="EMBL" id="JAUCGQ010000002">
    <property type="protein sequence ID" value="MDM7855889.1"/>
    <property type="molecule type" value="Genomic_DNA"/>
</dbReference>
<evidence type="ECO:0000259" key="2">
    <source>
        <dbReference type="SMART" id="SM00645"/>
    </source>
</evidence>
<dbReference type="Gene3D" id="2.120.10.70">
    <property type="entry name" value="Fucose-specific lectin"/>
    <property type="match status" value="1"/>
</dbReference>
<comment type="similarity">
    <text evidence="1">Belongs to the peptidase C1 family.</text>
</comment>
<gene>
    <name evidence="3" type="ORF">QRT04_13190</name>
</gene>
<comment type="caution">
    <text evidence="3">The sequence shown here is derived from an EMBL/GenBank/DDBJ whole genome shotgun (WGS) entry which is preliminary data.</text>
</comment>
<dbReference type="SUPFAM" id="SSF89372">
    <property type="entry name" value="Fucose-specific lectin"/>
    <property type="match status" value="1"/>
</dbReference>
<organism evidence="3 4">
    <name type="scientific">Cellulomonas alba</name>
    <dbReference type="NCBI Taxonomy" id="3053467"/>
    <lineage>
        <taxon>Bacteria</taxon>
        <taxon>Bacillati</taxon>
        <taxon>Actinomycetota</taxon>
        <taxon>Actinomycetes</taxon>
        <taxon>Micrococcales</taxon>
        <taxon>Cellulomonadaceae</taxon>
        <taxon>Cellulomonas</taxon>
    </lineage>
</organism>
<dbReference type="Proteomes" id="UP001529338">
    <property type="component" value="Unassembled WGS sequence"/>
</dbReference>
<proteinExistence type="inferred from homology"/>
<name>A0ABT7SIM1_9CELL</name>
<dbReference type="Gene3D" id="3.90.70.10">
    <property type="entry name" value="Cysteine proteinases"/>
    <property type="match status" value="1"/>
</dbReference>
<evidence type="ECO:0000313" key="4">
    <source>
        <dbReference type="Proteomes" id="UP001529338"/>
    </source>
</evidence>
<reference evidence="3 4" key="1">
    <citation type="submission" date="2023-06" db="EMBL/GenBank/DDBJ databases">
        <title>Cellulomonas sp. MW4 Whole genome sequence.</title>
        <authorList>
            <person name="Park S."/>
        </authorList>
    </citation>
    <scope>NUCLEOTIDE SEQUENCE [LARGE SCALE GENOMIC DNA]</scope>
    <source>
        <strain evidence="3 4">MW4</strain>
    </source>
</reference>
<dbReference type="InterPro" id="IPR038765">
    <property type="entry name" value="Papain-like_cys_pep_sf"/>
</dbReference>
<dbReference type="InterPro" id="IPR000668">
    <property type="entry name" value="Peptidase_C1A_C"/>
</dbReference>
<dbReference type="SUPFAM" id="SSF54001">
    <property type="entry name" value="Cysteine proteinases"/>
    <property type="match status" value="1"/>
</dbReference>
<keyword evidence="4" id="KW-1185">Reference proteome</keyword>
<protein>
    <submittedName>
        <fullName evidence="3">C1 family peptidase</fullName>
    </submittedName>
</protein>
<dbReference type="RefSeq" id="WP_289455924.1">
    <property type="nucleotide sequence ID" value="NZ_JAUCGQ010000002.1"/>
</dbReference>
<dbReference type="PANTHER" id="PTHR12411">
    <property type="entry name" value="CYSTEINE PROTEASE FAMILY C1-RELATED"/>
    <property type="match status" value="1"/>
</dbReference>
<dbReference type="InterPro" id="IPR013128">
    <property type="entry name" value="Peptidase_C1A"/>
</dbReference>
<feature type="domain" description="Peptidase C1A papain C-terminal" evidence="2">
    <location>
        <begin position="95"/>
        <end position="305"/>
    </location>
</feature>
<dbReference type="SMART" id="SM00645">
    <property type="entry name" value="Pept_C1"/>
    <property type="match status" value="1"/>
</dbReference>
<evidence type="ECO:0000313" key="3">
    <source>
        <dbReference type="EMBL" id="MDM7855889.1"/>
    </source>
</evidence>
<evidence type="ECO:0000256" key="1">
    <source>
        <dbReference type="ARBA" id="ARBA00008455"/>
    </source>
</evidence>
<sequence>MPEPHDIGWLRQVLAAQGVTLRADLRDDQVIRQHPLGADQTRPPLASTIGRIDLARVLRPTANPQLVARRRALGLHVRADHPEGAAPPPAGGDARASAVDWRNRFGGHWITSIRDQNPCASCWAFTGTALVEAMLKIEHAYWARLSEGDLHDGVGSRCADGNNLGNVDAFLSSHGLADLGCWPYHTDDAAYAPSSDRAGRSVRVPAFTWIGDIEQQKQWIDTTGPIASWFDVYQDFDGYSGGYVYRRSTAADNHERGGHFMLVVGYDDGQQAWICKNSWGSWGDHGYVLVGYGEAGIDQYSKAGLTGLNPDPWTKRRLHNGNLYESGNGAAHRNFEAVSAHAGEVTSYWREGTSPFPWSSDRTFGSDATHAPTLAGTTYGRNLELVYRTSDHRLHHWWRAGGGGDWNDGGVFGPTDTAGVPGFVQGDYGAPGNFEVVVRTADNRLAHWWRINGAPWTWQESTRFGADIAYSGPSLVQGDYLDDGHGNLELVAVTTAGELRHFWRTEHDGVWHDGVTFGAGVASPPVMIQGQFGMHDEAGPHGNFELCVAVGGAVQHWWRDNASGSMVWRNSATFGHDVAQVVGLVEGSFGMNLEVLVRRTNGKLQHYWRDGAGWHEGVVFGPADRVRRVVRDRSDLEHRLGEHIVLPR</sequence>
<dbReference type="Pfam" id="PF00112">
    <property type="entry name" value="Peptidase_C1"/>
    <property type="match status" value="1"/>
</dbReference>
<accession>A0ABT7SIM1</accession>